<accession>A0A8T2XQA3</accession>
<dbReference type="GO" id="GO:0080019">
    <property type="term" value="F:alcohol-forming very long-chain fatty acyl-CoA reductase activity"/>
    <property type="evidence" value="ECO:0007669"/>
    <property type="project" value="InterPro"/>
</dbReference>
<keyword evidence="1" id="KW-0560">Oxidoreductase</keyword>
<name>A0A8T2XQA3_POPDE</name>
<evidence type="ECO:0000313" key="4">
    <source>
        <dbReference type="Proteomes" id="UP000807159"/>
    </source>
</evidence>
<feature type="domain" description="Thioester reductase (TE)" evidence="2">
    <location>
        <begin position="59"/>
        <end position="100"/>
    </location>
</feature>
<protein>
    <recommendedName>
        <fullName evidence="1">Fatty acyl-CoA reductase</fullName>
        <ecNumber evidence="1">1.2.1.84</ecNumber>
    </recommendedName>
</protein>
<keyword evidence="4" id="KW-1185">Reference proteome</keyword>
<keyword evidence="1" id="KW-1133">Transmembrane helix</keyword>
<comment type="catalytic activity">
    <reaction evidence="1">
        <text>a long-chain fatty acyl-CoA + 2 NADPH + 2 H(+) = a long-chain primary fatty alcohol + 2 NADP(+) + CoA</text>
        <dbReference type="Rhea" id="RHEA:52716"/>
        <dbReference type="ChEBI" id="CHEBI:15378"/>
        <dbReference type="ChEBI" id="CHEBI:57287"/>
        <dbReference type="ChEBI" id="CHEBI:57783"/>
        <dbReference type="ChEBI" id="CHEBI:58349"/>
        <dbReference type="ChEBI" id="CHEBI:77396"/>
        <dbReference type="ChEBI" id="CHEBI:83139"/>
        <dbReference type="EC" id="1.2.1.84"/>
    </reaction>
</comment>
<feature type="transmembrane region" description="Helical" evidence="1">
    <location>
        <begin position="37"/>
        <end position="61"/>
    </location>
</feature>
<comment type="caution">
    <text evidence="3">The sequence shown here is derived from an EMBL/GenBank/DDBJ whole genome shotgun (WGS) entry which is preliminary data.</text>
</comment>
<keyword evidence="1" id="KW-0443">Lipid metabolism</keyword>
<dbReference type="AlphaFoldDB" id="A0A8T2XQA3"/>
<organism evidence="3 4">
    <name type="scientific">Populus deltoides</name>
    <name type="common">Eastern poplar</name>
    <name type="synonym">Eastern cottonwood</name>
    <dbReference type="NCBI Taxonomy" id="3696"/>
    <lineage>
        <taxon>Eukaryota</taxon>
        <taxon>Viridiplantae</taxon>
        <taxon>Streptophyta</taxon>
        <taxon>Embryophyta</taxon>
        <taxon>Tracheophyta</taxon>
        <taxon>Spermatophyta</taxon>
        <taxon>Magnoliopsida</taxon>
        <taxon>eudicotyledons</taxon>
        <taxon>Gunneridae</taxon>
        <taxon>Pentapetalae</taxon>
        <taxon>rosids</taxon>
        <taxon>fabids</taxon>
        <taxon>Malpighiales</taxon>
        <taxon>Salicaceae</taxon>
        <taxon>Saliceae</taxon>
        <taxon>Populus</taxon>
    </lineage>
</organism>
<sequence>MEFWKCMVQFLEDKTMLVTGATGFLAKECNNPYPIPLFLSFPLITAWMIISSLAILINAIFMEKMLRVQPNMKKIYLLSRTPGAKSASQRLQNEGLKSEAVDFLFFGKFNVGMMLLLAPTQ</sequence>
<evidence type="ECO:0000313" key="3">
    <source>
        <dbReference type="EMBL" id="KAH8495735.1"/>
    </source>
</evidence>
<keyword evidence="1" id="KW-0812">Transmembrane</keyword>
<dbReference type="Pfam" id="PF07993">
    <property type="entry name" value="NAD_binding_4"/>
    <property type="match status" value="1"/>
</dbReference>
<dbReference type="EMBL" id="JACEGQ020000010">
    <property type="protein sequence ID" value="KAH8495735.1"/>
    <property type="molecule type" value="Genomic_DNA"/>
</dbReference>
<dbReference type="GO" id="GO:0010345">
    <property type="term" value="P:suberin biosynthetic process"/>
    <property type="evidence" value="ECO:0007669"/>
    <property type="project" value="TreeGrafter"/>
</dbReference>
<comment type="function">
    <text evidence="1">Catalyzes the reduction of fatty acyl-CoA to fatty alcohols.</text>
</comment>
<dbReference type="Gene3D" id="3.40.50.720">
    <property type="entry name" value="NAD(P)-binding Rossmann-like Domain"/>
    <property type="match status" value="1"/>
</dbReference>
<proteinExistence type="inferred from homology"/>
<keyword evidence="1" id="KW-0444">Lipid biosynthesis</keyword>
<dbReference type="GO" id="GO:0035336">
    <property type="term" value="P:long-chain fatty-acyl-CoA metabolic process"/>
    <property type="evidence" value="ECO:0007669"/>
    <property type="project" value="TreeGrafter"/>
</dbReference>
<keyword evidence="1" id="KW-0472">Membrane</keyword>
<dbReference type="PANTHER" id="PTHR11011:SF99">
    <property type="entry name" value="FATTY ACYL-COA REDUCTASE 3"/>
    <property type="match status" value="1"/>
</dbReference>
<dbReference type="PANTHER" id="PTHR11011">
    <property type="entry name" value="MALE STERILITY PROTEIN 2-RELATED"/>
    <property type="match status" value="1"/>
</dbReference>
<evidence type="ECO:0000259" key="2">
    <source>
        <dbReference type="Pfam" id="PF07993"/>
    </source>
</evidence>
<keyword evidence="1" id="KW-0521">NADP</keyword>
<dbReference type="EC" id="1.2.1.84" evidence="1"/>
<gene>
    <name evidence="3" type="ORF">H0E87_018792</name>
</gene>
<dbReference type="Proteomes" id="UP000807159">
    <property type="component" value="Chromosome 10"/>
</dbReference>
<evidence type="ECO:0000256" key="1">
    <source>
        <dbReference type="RuleBase" id="RU363097"/>
    </source>
</evidence>
<reference evidence="3" key="1">
    <citation type="journal article" date="2021" name="J. Hered.">
        <title>Genome Assembly of Salicaceae Populus deltoides (Eastern Cottonwood) I-69 Based on Nanopore Sequencing and Hi-C Technologies.</title>
        <authorList>
            <person name="Bai S."/>
            <person name="Wu H."/>
            <person name="Zhang J."/>
            <person name="Pan Z."/>
            <person name="Zhao W."/>
            <person name="Li Z."/>
            <person name="Tong C."/>
        </authorList>
    </citation>
    <scope>NUCLEOTIDE SEQUENCE</scope>
    <source>
        <tissue evidence="3">Leaf</tissue>
    </source>
</reference>
<dbReference type="GO" id="GO:0102965">
    <property type="term" value="F:alcohol-forming long-chain fatty acyl-CoA reductase activity"/>
    <property type="evidence" value="ECO:0007669"/>
    <property type="project" value="UniProtKB-EC"/>
</dbReference>
<comment type="similarity">
    <text evidence="1">Belongs to the fatty acyl-CoA reductase family.</text>
</comment>
<dbReference type="InterPro" id="IPR026055">
    <property type="entry name" value="FAR"/>
</dbReference>
<dbReference type="InterPro" id="IPR013120">
    <property type="entry name" value="FAR_NAD-bd"/>
</dbReference>